<dbReference type="GeneID" id="30974853"/>
<dbReference type="EMBL" id="KV878974">
    <property type="protein sequence ID" value="OJK01808.1"/>
    <property type="molecule type" value="Genomic_DNA"/>
</dbReference>
<dbReference type="RefSeq" id="XP_020058147.1">
    <property type="nucleotide sequence ID" value="XM_020201039.1"/>
</dbReference>
<keyword evidence="3" id="KW-1185">Reference proteome</keyword>
<dbReference type="OrthoDB" id="4540223at2759"/>
<dbReference type="AlphaFoldDB" id="A0A1L9X118"/>
<evidence type="ECO:0000313" key="2">
    <source>
        <dbReference type="EMBL" id="OJK01808.1"/>
    </source>
</evidence>
<feature type="signal peptide" evidence="1">
    <location>
        <begin position="1"/>
        <end position="21"/>
    </location>
</feature>
<accession>A0A1L9X118</accession>
<reference evidence="3" key="1">
    <citation type="journal article" date="2017" name="Genome Biol.">
        <title>Comparative genomics reveals high biological diversity and specific adaptations in the industrially and medically important fungal genus Aspergillus.</title>
        <authorList>
            <person name="de Vries R.P."/>
            <person name="Riley R."/>
            <person name="Wiebenga A."/>
            <person name="Aguilar-Osorio G."/>
            <person name="Amillis S."/>
            <person name="Uchima C.A."/>
            <person name="Anderluh G."/>
            <person name="Asadollahi M."/>
            <person name="Askin M."/>
            <person name="Barry K."/>
            <person name="Battaglia E."/>
            <person name="Bayram O."/>
            <person name="Benocci T."/>
            <person name="Braus-Stromeyer S.A."/>
            <person name="Caldana C."/>
            <person name="Canovas D."/>
            <person name="Cerqueira G.C."/>
            <person name="Chen F."/>
            <person name="Chen W."/>
            <person name="Choi C."/>
            <person name="Clum A."/>
            <person name="Dos Santos R.A."/>
            <person name="Damasio A.R."/>
            <person name="Diallinas G."/>
            <person name="Emri T."/>
            <person name="Fekete E."/>
            <person name="Flipphi M."/>
            <person name="Freyberg S."/>
            <person name="Gallo A."/>
            <person name="Gournas C."/>
            <person name="Habgood R."/>
            <person name="Hainaut M."/>
            <person name="Harispe M.L."/>
            <person name="Henrissat B."/>
            <person name="Hilden K.S."/>
            <person name="Hope R."/>
            <person name="Hossain A."/>
            <person name="Karabika E."/>
            <person name="Karaffa L."/>
            <person name="Karanyi Z."/>
            <person name="Krasevec N."/>
            <person name="Kuo A."/>
            <person name="Kusch H."/>
            <person name="LaButti K."/>
            <person name="Lagendijk E.L."/>
            <person name="Lapidus A."/>
            <person name="Levasseur A."/>
            <person name="Lindquist E."/>
            <person name="Lipzen A."/>
            <person name="Logrieco A.F."/>
            <person name="MacCabe A."/>
            <person name="Maekelae M.R."/>
            <person name="Malavazi I."/>
            <person name="Melin P."/>
            <person name="Meyer V."/>
            <person name="Mielnichuk N."/>
            <person name="Miskei M."/>
            <person name="Molnar A.P."/>
            <person name="Mule G."/>
            <person name="Ngan C.Y."/>
            <person name="Orejas M."/>
            <person name="Orosz E."/>
            <person name="Ouedraogo J.P."/>
            <person name="Overkamp K.M."/>
            <person name="Park H.-S."/>
            <person name="Perrone G."/>
            <person name="Piumi F."/>
            <person name="Punt P.J."/>
            <person name="Ram A.F."/>
            <person name="Ramon A."/>
            <person name="Rauscher S."/>
            <person name="Record E."/>
            <person name="Riano-Pachon D.M."/>
            <person name="Robert V."/>
            <person name="Roehrig J."/>
            <person name="Ruller R."/>
            <person name="Salamov A."/>
            <person name="Salih N.S."/>
            <person name="Samson R.A."/>
            <person name="Sandor E."/>
            <person name="Sanguinetti M."/>
            <person name="Schuetze T."/>
            <person name="Sepcic K."/>
            <person name="Shelest E."/>
            <person name="Sherlock G."/>
            <person name="Sophianopoulou V."/>
            <person name="Squina F.M."/>
            <person name="Sun H."/>
            <person name="Susca A."/>
            <person name="Todd R.B."/>
            <person name="Tsang A."/>
            <person name="Unkles S.E."/>
            <person name="van de Wiele N."/>
            <person name="van Rossen-Uffink D."/>
            <person name="Oliveira J.V."/>
            <person name="Vesth T.C."/>
            <person name="Visser J."/>
            <person name="Yu J.-H."/>
            <person name="Zhou M."/>
            <person name="Andersen M.R."/>
            <person name="Archer D.B."/>
            <person name="Baker S.E."/>
            <person name="Benoit I."/>
            <person name="Brakhage A.A."/>
            <person name="Braus G.H."/>
            <person name="Fischer R."/>
            <person name="Frisvad J.C."/>
            <person name="Goldman G.H."/>
            <person name="Houbraken J."/>
            <person name="Oakley B."/>
            <person name="Pocsi I."/>
            <person name="Scazzocchio C."/>
            <person name="Seiboth B."/>
            <person name="vanKuyk P.A."/>
            <person name="Wortman J."/>
            <person name="Dyer P.S."/>
            <person name="Grigoriev I.V."/>
        </authorList>
    </citation>
    <scope>NUCLEOTIDE SEQUENCE [LARGE SCALE GENOMIC DNA]</scope>
    <source>
        <strain evidence="3">ATCC 16872 / CBS 172.66 / WB 5094</strain>
    </source>
</reference>
<gene>
    <name evidence="2" type="ORF">ASPACDRAFT_42072</name>
</gene>
<dbReference type="VEuPathDB" id="FungiDB:ASPACDRAFT_42072"/>
<evidence type="ECO:0000313" key="3">
    <source>
        <dbReference type="Proteomes" id="UP000184546"/>
    </source>
</evidence>
<keyword evidence="1" id="KW-0732">Signal</keyword>
<sequence>MKLSIRSILAVALTVASSVTAAPTAVEERALQERASNIIIGYRTVSKDQAAKYNKAGTLTYEGNRANIQLGEGTYLTANRGGWAGSATDWYCVIYADKTKFAAATKAWIPETYGTDGEIWYKKDKIDAYIKAEKSTWTPAETVRVSKIDGDDHTYQLVVPPKLSGSKSLLGKWSKGPLDISVTCAEKKESLPDSTVNYATFNNIVGTAQ</sequence>
<organism evidence="2 3">
    <name type="scientific">Aspergillus aculeatus (strain ATCC 16872 / CBS 172.66 / WB 5094)</name>
    <dbReference type="NCBI Taxonomy" id="690307"/>
    <lineage>
        <taxon>Eukaryota</taxon>
        <taxon>Fungi</taxon>
        <taxon>Dikarya</taxon>
        <taxon>Ascomycota</taxon>
        <taxon>Pezizomycotina</taxon>
        <taxon>Eurotiomycetes</taxon>
        <taxon>Eurotiomycetidae</taxon>
        <taxon>Eurotiales</taxon>
        <taxon>Aspergillaceae</taxon>
        <taxon>Aspergillus</taxon>
        <taxon>Aspergillus subgen. Circumdati</taxon>
    </lineage>
</organism>
<feature type="chain" id="PRO_5009888067" evidence="1">
    <location>
        <begin position="22"/>
        <end position="209"/>
    </location>
</feature>
<dbReference type="OMA" id="YDDWHEN"/>
<dbReference type="STRING" id="690307.A0A1L9X118"/>
<dbReference type="Proteomes" id="UP000184546">
    <property type="component" value="Unassembled WGS sequence"/>
</dbReference>
<name>A0A1L9X118_ASPA1</name>
<proteinExistence type="predicted"/>
<dbReference type="Pfam" id="PF19287">
    <property type="entry name" value="DUF5910"/>
    <property type="match status" value="1"/>
</dbReference>
<dbReference type="InterPro" id="IPR045564">
    <property type="entry name" value="DUF5910"/>
</dbReference>
<protein>
    <submittedName>
        <fullName evidence="2">Uncharacterized protein</fullName>
    </submittedName>
</protein>
<evidence type="ECO:0000256" key="1">
    <source>
        <dbReference type="SAM" id="SignalP"/>
    </source>
</evidence>